<comment type="caution">
    <text evidence="4">The sequence shown here is derived from an EMBL/GenBank/DDBJ whole genome shotgun (WGS) entry which is preliminary data.</text>
</comment>
<evidence type="ECO:0000313" key="5">
    <source>
        <dbReference type="Proteomes" id="UP000194639"/>
    </source>
</evidence>
<sequence length="282" mass="30083">MPYPAHSGWLKTHDMCATRFSACRRNGFLRLKAPLHFYAQVICGAFVLGVSICTATALCTVAQAAPVVSSTTPPPPIPAAAQPVPATPPTGAQQQRPPNGTAVPSAATGAPTASARTPKPLRAEEQIAQLADQLAHAKTPEEAHRLEGMLETLRAANLTPTTHLLLRRAEKDVANNKPDNAVDAMADALALQPDKAILWRSSAQMRLVAGDLNGAVKDLGSALQRDPKDSQSWSLLATVEEHRNDGPAALKAWQKVLELNPMADKNHKRLDALHIKAFGQPT</sequence>
<proteinExistence type="predicted"/>
<dbReference type="PROSITE" id="PS50005">
    <property type="entry name" value="TPR"/>
    <property type="match status" value="1"/>
</dbReference>
<evidence type="ECO:0000256" key="2">
    <source>
        <dbReference type="SAM" id="MobiDB-lite"/>
    </source>
</evidence>
<dbReference type="Proteomes" id="UP000194639">
    <property type="component" value="Unassembled WGS sequence"/>
</dbReference>
<organism evidence="4 5">
    <name type="scientific">Acetobacter orientalis</name>
    <dbReference type="NCBI Taxonomy" id="146474"/>
    <lineage>
        <taxon>Bacteria</taxon>
        <taxon>Pseudomonadati</taxon>
        <taxon>Pseudomonadota</taxon>
        <taxon>Alphaproteobacteria</taxon>
        <taxon>Acetobacterales</taxon>
        <taxon>Acetobacteraceae</taxon>
        <taxon>Acetobacter</taxon>
    </lineage>
</organism>
<keyword evidence="3" id="KW-0472">Membrane</keyword>
<feature type="transmembrane region" description="Helical" evidence="3">
    <location>
        <begin position="35"/>
        <end position="58"/>
    </location>
</feature>
<keyword evidence="3" id="KW-1133">Transmembrane helix</keyword>
<dbReference type="Pfam" id="PF13432">
    <property type="entry name" value="TPR_16"/>
    <property type="match status" value="1"/>
</dbReference>
<protein>
    <submittedName>
        <fullName evidence="4">Uncharacterized protein</fullName>
    </submittedName>
</protein>
<evidence type="ECO:0000313" key="4">
    <source>
        <dbReference type="EMBL" id="OUI82934.1"/>
    </source>
</evidence>
<keyword evidence="3" id="KW-0812">Transmembrane</keyword>
<accession>A0A252A323</accession>
<dbReference type="AlphaFoldDB" id="A0A252A323"/>
<keyword evidence="1" id="KW-0802">TPR repeat</keyword>
<name>A0A252A323_9PROT</name>
<feature type="region of interest" description="Disordered" evidence="2">
    <location>
        <begin position="69"/>
        <end position="119"/>
    </location>
</feature>
<dbReference type="SUPFAM" id="SSF48452">
    <property type="entry name" value="TPR-like"/>
    <property type="match status" value="1"/>
</dbReference>
<dbReference type="InterPro" id="IPR019734">
    <property type="entry name" value="TPR_rpt"/>
</dbReference>
<feature type="compositionally biased region" description="Low complexity" evidence="2">
    <location>
        <begin position="79"/>
        <end position="115"/>
    </location>
</feature>
<gene>
    <name evidence="4" type="ORF">HK12_03090</name>
</gene>
<evidence type="ECO:0000256" key="3">
    <source>
        <dbReference type="SAM" id="Phobius"/>
    </source>
</evidence>
<feature type="repeat" description="TPR" evidence="1">
    <location>
        <begin position="230"/>
        <end position="263"/>
    </location>
</feature>
<evidence type="ECO:0000256" key="1">
    <source>
        <dbReference type="PROSITE-ProRule" id="PRU00339"/>
    </source>
</evidence>
<dbReference type="RefSeq" id="WP_086552120.1">
    <property type="nucleotide sequence ID" value="NZ_JOMO01000017.1"/>
</dbReference>
<dbReference type="EMBL" id="JOMO01000017">
    <property type="protein sequence ID" value="OUI82934.1"/>
    <property type="molecule type" value="Genomic_DNA"/>
</dbReference>
<reference evidence="4 5" key="1">
    <citation type="submission" date="2014-06" db="EMBL/GenBank/DDBJ databases">
        <authorList>
            <person name="Ju J."/>
            <person name="Zhang J."/>
        </authorList>
    </citation>
    <scope>NUCLEOTIDE SEQUENCE [LARGE SCALE GENOMIC DNA]</scope>
    <source>
        <strain evidence="4">DmW_045</strain>
    </source>
</reference>
<dbReference type="SMART" id="SM00028">
    <property type="entry name" value="TPR"/>
    <property type="match status" value="2"/>
</dbReference>
<dbReference type="InterPro" id="IPR011990">
    <property type="entry name" value="TPR-like_helical_dom_sf"/>
</dbReference>
<dbReference type="Gene3D" id="1.25.40.10">
    <property type="entry name" value="Tetratricopeptide repeat domain"/>
    <property type="match status" value="1"/>
</dbReference>